<proteinExistence type="predicted"/>
<keyword evidence="3" id="KW-1185">Reference proteome</keyword>
<feature type="compositionally biased region" description="Low complexity" evidence="1">
    <location>
        <begin position="1"/>
        <end position="16"/>
    </location>
</feature>
<dbReference type="Proteomes" id="UP001141253">
    <property type="component" value="Chromosome 19"/>
</dbReference>
<evidence type="ECO:0000313" key="3">
    <source>
        <dbReference type="Proteomes" id="UP001141253"/>
    </source>
</evidence>
<feature type="region of interest" description="Disordered" evidence="1">
    <location>
        <begin position="1"/>
        <end position="23"/>
    </location>
</feature>
<evidence type="ECO:0000313" key="2">
    <source>
        <dbReference type="EMBL" id="KAJ6348867.1"/>
    </source>
</evidence>
<dbReference type="EMBL" id="JAPFFI010000018">
    <property type="protein sequence ID" value="KAJ6348867.1"/>
    <property type="molecule type" value="Genomic_DNA"/>
</dbReference>
<evidence type="ECO:0000256" key="1">
    <source>
        <dbReference type="SAM" id="MobiDB-lite"/>
    </source>
</evidence>
<gene>
    <name evidence="2" type="ORF">OIU77_006450</name>
</gene>
<comment type="caution">
    <text evidence="2">The sequence shown here is derived from an EMBL/GenBank/DDBJ whole genome shotgun (WGS) entry which is preliminary data.</text>
</comment>
<reference evidence="2" key="2">
    <citation type="journal article" date="2023" name="Int. J. Mol. Sci.">
        <title>De Novo Assembly and Annotation of 11 Diverse Shrub Willow (Salix) Genomes Reveals Novel Gene Organization in Sex-Linked Regions.</title>
        <authorList>
            <person name="Hyden B."/>
            <person name="Feng K."/>
            <person name="Yates T.B."/>
            <person name="Jawdy S."/>
            <person name="Cereghino C."/>
            <person name="Smart L.B."/>
            <person name="Muchero W."/>
        </authorList>
    </citation>
    <scope>NUCLEOTIDE SEQUENCE</scope>
    <source>
        <tissue evidence="2">Shoot tip</tissue>
    </source>
</reference>
<reference evidence="2" key="1">
    <citation type="submission" date="2022-10" db="EMBL/GenBank/DDBJ databases">
        <authorList>
            <person name="Hyden B.L."/>
            <person name="Feng K."/>
            <person name="Yates T."/>
            <person name="Jawdy S."/>
            <person name="Smart L.B."/>
            <person name="Muchero W."/>
        </authorList>
    </citation>
    <scope>NUCLEOTIDE SEQUENCE</scope>
    <source>
        <tissue evidence="2">Shoot tip</tissue>
    </source>
</reference>
<accession>A0ABQ9AKQ8</accession>
<organism evidence="2 3">
    <name type="scientific">Salix suchowensis</name>
    <dbReference type="NCBI Taxonomy" id="1278906"/>
    <lineage>
        <taxon>Eukaryota</taxon>
        <taxon>Viridiplantae</taxon>
        <taxon>Streptophyta</taxon>
        <taxon>Embryophyta</taxon>
        <taxon>Tracheophyta</taxon>
        <taxon>Spermatophyta</taxon>
        <taxon>Magnoliopsida</taxon>
        <taxon>eudicotyledons</taxon>
        <taxon>Gunneridae</taxon>
        <taxon>Pentapetalae</taxon>
        <taxon>rosids</taxon>
        <taxon>fabids</taxon>
        <taxon>Malpighiales</taxon>
        <taxon>Salicaceae</taxon>
        <taxon>Saliceae</taxon>
        <taxon>Salix</taxon>
    </lineage>
</organism>
<protein>
    <submittedName>
        <fullName evidence="2">Uncharacterized protein</fullName>
    </submittedName>
</protein>
<sequence length="64" mass="6715">MATSSTKSTGGISTLSNSPPPQSLFSSKLDICENGSRPFKLASFSSLMSGNDFLLTHFTKSPAT</sequence>
<name>A0ABQ9AKQ8_9ROSI</name>